<keyword evidence="5" id="KW-1185">Reference proteome</keyword>
<evidence type="ECO:0000259" key="3">
    <source>
        <dbReference type="PROSITE" id="PS51186"/>
    </source>
</evidence>
<dbReference type="RefSeq" id="WP_377558124.1">
    <property type="nucleotide sequence ID" value="NZ_JBHUHQ010000019.1"/>
</dbReference>
<dbReference type="SUPFAM" id="SSF55729">
    <property type="entry name" value="Acyl-CoA N-acyltransferases (Nat)"/>
    <property type="match status" value="1"/>
</dbReference>
<evidence type="ECO:0000313" key="4">
    <source>
        <dbReference type="EMBL" id="MFD2045484.1"/>
    </source>
</evidence>
<dbReference type="InterPro" id="IPR045039">
    <property type="entry name" value="NSI-like"/>
</dbReference>
<sequence>MDYKVIINMPISNHEVPDLRELVGWGRRDRDYPTLFDRCNFWAGVRDETNNILIAFGYVCGMGLEHGYLEDVMVHPAYQKQGIGVALVGELLQEAQRFGLGIVTVTYEAHHANFYERSGFVPGTGGVWQSD</sequence>
<dbReference type="PROSITE" id="PS51186">
    <property type="entry name" value="GNAT"/>
    <property type="match status" value="1"/>
</dbReference>
<dbReference type="EMBL" id="JBHUHQ010000019">
    <property type="protein sequence ID" value="MFD2045484.1"/>
    <property type="molecule type" value="Genomic_DNA"/>
</dbReference>
<name>A0ABW4W155_9BACI</name>
<reference evidence="5" key="1">
    <citation type="journal article" date="2019" name="Int. J. Syst. Evol. Microbiol.">
        <title>The Global Catalogue of Microorganisms (GCM) 10K type strain sequencing project: providing services to taxonomists for standard genome sequencing and annotation.</title>
        <authorList>
            <consortium name="The Broad Institute Genomics Platform"/>
            <consortium name="The Broad Institute Genome Sequencing Center for Infectious Disease"/>
            <person name="Wu L."/>
            <person name="Ma J."/>
        </authorList>
    </citation>
    <scope>NUCLEOTIDE SEQUENCE [LARGE SCALE GENOMIC DNA]</scope>
    <source>
        <strain evidence="5">R28</strain>
    </source>
</reference>
<dbReference type="EC" id="2.3.-.-" evidence="4"/>
<keyword evidence="1 4" id="KW-0808">Transferase</keyword>
<protein>
    <submittedName>
        <fullName evidence="4">GNAT family N-acetyltransferase</fullName>
        <ecNumber evidence="4">2.3.-.-</ecNumber>
    </submittedName>
</protein>
<evidence type="ECO:0000256" key="2">
    <source>
        <dbReference type="ARBA" id="ARBA00023315"/>
    </source>
</evidence>
<dbReference type="PANTHER" id="PTHR43626">
    <property type="entry name" value="ACYL-COA N-ACYLTRANSFERASE"/>
    <property type="match status" value="1"/>
</dbReference>
<dbReference type="InterPro" id="IPR000182">
    <property type="entry name" value="GNAT_dom"/>
</dbReference>
<accession>A0ABW4W155</accession>
<proteinExistence type="predicted"/>
<dbReference type="InterPro" id="IPR016181">
    <property type="entry name" value="Acyl_CoA_acyltransferase"/>
</dbReference>
<dbReference type="GO" id="GO:0016746">
    <property type="term" value="F:acyltransferase activity"/>
    <property type="evidence" value="ECO:0007669"/>
    <property type="project" value="UniProtKB-KW"/>
</dbReference>
<gene>
    <name evidence="4" type="ORF">ACFSJF_14490</name>
</gene>
<evidence type="ECO:0000313" key="5">
    <source>
        <dbReference type="Proteomes" id="UP001597383"/>
    </source>
</evidence>
<organism evidence="4 5">
    <name type="scientific">Ornithinibacillus salinisoli</name>
    <dbReference type="NCBI Taxonomy" id="1848459"/>
    <lineage>
        <taxon>Bacteria</taxon>
        <taxon>Bacillati</taxon>
        <taxon>Bacillota</taxon>
        <taxon>Bacilli</taxon>
        <taxon>Bacillales</taxon>
        <taxon>Bacillaceae</taxon>
        <taxon>Ornithinibacillus</taxon>
    </lineage>
</organism>
<dbReference type="PANTHER" id="PTHR43626:SF4">
    <property type="entry name" value="GCN5-RELATED N-ACETYLTRANSFERASE 2, CHLOROPLASTIC"/>
    <property type="match status" value="1"/>
</dbReference>
<evidence type="ECO:0000256" key="1">
    <source>
        <dbReference type="ARBA" id="ARBA00022679"/>
    </source>
</evidence>
<dbReference type="CDD" id="cd04301">
    <property type="entry name" value="NAT_SF"/>
    <property type="match status" value="1"/>
</dbReference>
<dbReference type="Gene3D" id="3.40.630.30">
    <property type="match status" value="1"/>
</dbReference>
<dbReference type="Proteomes" id="UP001597383">
    <property type="component" value="Unassembled WGS sequence"/>
</dbReference>
<keyword evidence="2 4" id="KW-0012">Acyltransferase</keyword>
<comment type="caution">
    <text evidence="4">The sequence shown here is derived from an EMBL/GenBank/DDBJ whole genome shotgun (WGS) entry which is preliminary data.</text>
</comment>
<dbReference type="Pfam" id="PF00583">
    <property type="entry name" value="Acetyltransf_1"/>
    <property type="match status" value="1"/>
</dbReference>
<feature type="domain" description="N-acetyltransferase" evidence="3">
    <location>
        <begin position="9"/>
        <end position="131"/>
    </location>
</feature>